<dbReference type="InterPro" id="IPR049704">
    <property type="entry name" value="Aminotrans_3_PPA_site"/>
</dbReference>
<dbReference type="InterPro" id="IPR015424">
    <property type="entry name" value="PyrdxlP-dep_Trfase"/>
</dbReference>
<evidence type="ECO:0000256" key="9">
    <source>
        <dbReference type="ARBA" id="ARBA00031787"/>
    </source>
</evidence>
<evidence type="ECO:0000256" key="4">
    <source>
        <dbReference type="ARBA" id="ARBA00018543"/>
    </source>
</evidence>
<dbReference type="PANTHER" id="PTHR43206:SF1">
    <property type="entry name" value="4-AMINOBUTYRATE AMINOTRANSFERASE, MITOCHONDRIAL"/>
    <property type="match status" value="1"/>
</dbReference>
<dbReference type="SUPFAM" id="SSF53383">
    <property type="entry name" value="PLP-dependent transferases"/>
    <property type="match status" value="1"/>
</dbReference>
<evidence type="ECO:0000256" key="1">
    <source>
        <dbReference type="ARBA" id="ARBA00001933"/>
    </source>
</evidence>
<dbReference type="InterPro" id="IPR005814">
    <property type="entry name" value="Aminotrans_3"/>
</dbReference>
<dbReference type="Gene3D" id="3.40.640.10">
    <property type="entry name" value="Type I PLP-dependent aspartate aminotransferase-like (Major domain)"/>
    <property type="match status" value="1"/>
</dbReference>
<evidence type="ECO:0000256" key="7">
    <source>
        <dbReference type="ARBA" id="ARBA00022898"/>
    </source>
</evidence>
<dbReference type="Gene3D" id="3.90.1150.10">
    <property type="entry name" value="Aspartate Aminotransferase, domain 1"/>
    <property type="match status" value="1"/>
</dbReference>
<reference evidence="12 13" key="1">
    <citation type="submission" date="2024-02" db="EMBL/GenBank/DDBJ databases">
        <title>Discinaceae phylogenomics.</title>
        <authorList>
            <person name="Dirks A.C."/>
            <person name="James T.Y."/>
        </authorList>
    </citation>
    <scope>NUCLEOTIDE SEQUENCE [LARGE SCALE GENOMIC DNA]</scope>
    <source>
        <strain evidence="12 13">ACD0624</strain>
    </source>
</reference>
<evidence type="ECO:0000313" key="13">
    <source>
        <dbReference type="Proteomes" id="UP001447188"/>
    </source>
</evidence>
<sequence>MTSLLLRSAPLGARAVRAATHQPQLFRSAYATLSAASPYFNNEPSKPSVTTPIPGPVSKKAIDELNDVFDTRSLNMICDYNKSVGNYLVDLDGNMLLDVYAQIASIPVGYNNPHLHATVSSPESINFIVNRPALGNFPPGNWASILKSGILAVAPKGLNQVFTGMAGSDAIETSYKAAFMYRRRIERGEGVEFTAQEIESAMKNQSPGSPDLAIMSFKKAFHGRLFGSLSTTRSKPIHKLDIPAFDWPQASFPVLKYPLEDNVQANMEEEGRCLAEVEDIIISWHCPIAAVVIEPIQSEGGDNHASPIFFKALREITKRHGVLFIIDEVQTGVGATGKFWAHDHWELDSPPDMVTFSKKAQTAGYYFGNPLLRPNLPYRQFNTWMGDPMRAILFRGIIEEIQRLDLVKNTAETGAYLYSSLKDLASKYPGKIQNLRGKDRGTFIAWDTPDRDLFLKKMKTVGINIGGSGESAVRLRPMLVFQKHHANILLERIEQALKG</sequence>
<evidence type="ECO:0000256" key="2">
    <source>
        <dbReference type="ARBA" id="ARBA00008954"/>
    </source>
</evidence>
<keyword evidence="5" id="KW-0032">Aminotransferase</keyword>
<protein>
    <recommendedName>
        <fullName evidence="4">4-aminobutyrate aminotransferase</fullName>
        <ecNumber evidence="3">2.6.1.19</ecNumber>
    </recommendedName>
    <alternativeName>
        <fullName evidence="9">GABA aminotransferase</fullName>
    </alternativeName>
    <alternativeName>
        <fullName evidence="8">Gamma-amino-N-butyrate transaminase</fullName>
    </alternativeName>
</protein>
<keyword evidence="6" id="KW-0808">Transferase</keyword>
<evidence type="ECO:0000256" key="5">
    <source>
        <dbReference type="ARBA" id="ARBA00022576"/>
    </source>
</evidence>
<organism evidence="12 13">
    <name type="scientific">Discina gigas</name>
    <dbReference type="NCBI Taxonomy" id="1032678"/>
    <lineage>
        <taxon>Eukaryota</taxon>
        <taxon>Fungi</taxon>
        <taxon>Dikarya</taxon>
        <taxon>Ascomycota</taxon>
        <taxon>Pezizomycotina</taxon>
        <taxon>Pezizomycetes</taxon>
        <taxon>Pezizales</taxon>
        <taxon>Discinaceae</taxon>
        <taxon>Discina</taxon>
    </lineage>
</organism>
<proteinExistence type="inferred from homology"/>
<evidence type="ECO:0000256" key="10">
    <source>
        <dbReference type="ARBA" id="ARBA00048021"/>
    </source>
</evidence>
<name>A0ABR3GT73_9PEZI</name>
<dbReference type="Pfam" id="PF00202">
    <property type="entry name" value="Aminotran_3"/>
    <property type="match status" value="1"/>
</dbReference>
<evidence type="ECO:0000256" key="8">
    <source>
        <dbReference type="ARBA" id="ARBA00030204"/>
    </source>
</evidence>
<dbReference type="InterPro" id="IPR004631">
    <property type="entry name" value="4NH2But_aminotransferase_euk"/>
</dbReference>
<dbReference type="NCBIfam" id="TIGR00699">
    <property type="entry name" value="GABAtrns_euk"/>
    <property type="match status" value="1"/>
</dbReference>
<dbReference type="Proteomes" id="UP001447188">
    <property type="component" value="Unassembled WGS sequence"/>
</dbReference>
<comment type="catalytic activity">
    <reaction evidence="10">
        <text>4-aminobutanoate + 2-oxoglutarate = succinate semialdehyde + L-glutamate</text>
        <dbReference type="Rhea" id="RHEA:23352"/>
        <dbReference type="ChEBI" id="CHEBI:16810"/>
        <dbReference type="ChEBI" id="CHEBI:29985"/>
        <dbReference type="ChEBI" id="CHEBI:57706"/>
        <dbReference type="ChEBI" id="CHEBI:59888"/>
        <dbReference type="EC" id="2.6.1.19"/>
    </reaction>
</comment>
<evidence type="ECO:0000256" key="11">
    <source>
        <dbReference type="RuleBase" id="RU003560"/>
    </source>
</evidence>
<comment type="similarity">
    <text evidence="2 11">Belongs to the class-III pyridoxal-phosphate-dependent aminotransferase family.</text>
</comment>
<keyword evidence="7 11" id="KW-0663">Pyridoxal phosphate</keyword>
<dbReference type="InterPro" id="IPR015422">
    <property type="entry name" value="PyrdxlP-dep_Trfase_small"/>
</dbReference>
<dbReference type="PIRSF" id="PIRSF000521">
    <property type="entry name" value="Transaminase_4ab_Lys_Orn"/>
    <property type="match status" value="1"/>
</dbReference>
<dbReference type="InterPro" id="IPR015421">
    <property type="entry name" value="PyrdxlP-dep_Trfase_major"/>
</dbReference>
<evidence type="ECO:0000313" key="12">
    <source>
        <dbReference type="EMBL" id="KAL0639140.1"/>
    </source>
</evidence>
<accession>A0ABR3GT73</accession>
<dbReference type="PANTHER" id="PTHR43206">
    <property type="entry name" value="AMINOTRANSFERASE"/>
    <property type="match status" value="1"/>
</dbReference>
<keyword evidence="13" id="KW-1185">Reference proteome</keyword>
<evidence type="ECO:0000256" key="6">
    <source>
        <dbReference type="ARBA" id="ARBA00022679"/>
    </source>
</evidence>
<dbReference type="EMBL" id="JBBBZM010000014">
    <property type="protein sequence ID" value="KAL0639140.1"/>
    <property type="molecule type" value="Genomic_DNA"/>
</dbReference>
<dbReference type="EC" id="2.6.1.19" evidence="3"/>
<comment type="caution">
    <text evidence="12">The sequence shown here is derived from an EMBL/GenBank/DDBJ whole genome shotgun (WGS) entry which is preliminary data.</text>
</comment>
<gene>
    <name evidence="12" type="primary">UGA1</name>
    <name evidence="12" type="ORF">Q9L58_001826</name>
</gene>
<dbReference type="PROSITE" id="PS00600">
    <property type="entry name" value="AA_TRANSFER_CLASS_3"/>
    <property type="match status" value="1"/>
</dbReference>
<dbReference type="CDD" id="cd00610">
    <property type="entry name" value="OAT_like"/>
    <property type="match status" value="1"/>
</dbReference>
<evidence type="ECO:0000256" key="3">
    <source>
        <dbReference type="ARBA" id="ARBA00012912"/>
    </source>
</evidence>
<comment type="cofactor">
    <cofactor evidence="1">
        <name>pyridoxal 5'-phosphate</name>
        <dbReference type="ChEBI" id="CHEBI:597326"/>
    </cofactor>
</comment>